<feature type="signal peptide" evidence="4">
    <location>
        <begin position="1"/>
        <end position="24"/>
    </location>
</feature>
<keyword evidence="1" id="KW-0964">Secreted</keyword>
<dbReference type="Pfam" id="PF18416">
    <property type="entry name" value="GbpA_2"/>
    <property type="match status" value="1"/>
</dbReference>
<feature type="domain" description="Chitin-binding type-4" evidence="5">
    <location>
        <begin position="25"/>
        <end position="213"/>
    </location>
</feature>
<sequence>MKSCMTFDIAITSLFMLSSFGVYAHGWVEYPNARQNICYLDGGFWDNRIPNAACQAAYDQSGAYQFVQRNEIAINVSQYWDMDQVKAAVKDGSLCGAGDHAKSGLNIASPHWQKTPISLDSNHQLELIFHATAPHNPSYWEFYLSKSDYDGTQPLTWADLELVDTAGNLTVNSSSNYEITISLPSNRSGGAILFTRWQREDPAGEGFYNCSDISFTTDKVQPKVNSFTANMPIENLSVLNYFIPQGFGPVESGDTIRLRIFNQDGLEQHDLALVITDNNIGHNIWPTELAAKFNSTSSNMWYIGIWHNEMNHYMFDSKNPYVNQIHGPSPNFNYQLSLIKSQYLNN</sequence>
<dbReference type="InterPro" id="IPR004302">
    <property type="entry name" value="Cellulose/chitin-bd_N"/>
</dbReference>
<dbReference type="Proteomes" id="UP000269041">
    <property type="component" value="Unassembled WGS sequence"/>
</dbReference>
<dbReference type="Gene3D" id="2.70.50.50">
    <property type="entry name" value="chitin-binding protein cbp21"/>
    <property type="match status" value="1"/>
</dbReference>
<evidence type="ECO:0000259" key="6">
    <source>
        <dbReference type="Pfam" id="PF18416"/>
    </source>
</evidence>
<evidence type="ECO:0000259" key="5">
    <source>
        <dbReference type="Pfam" id="PF03067"/>
    </source>
</evidence>
<evidence type="ECO:0000313" key="7">
    <source>
        <dbReference type="EMBL" id="RSD29714.1"/>
    </source>
</evidence>
<evidence type="ECO:0000256" key="1">
    <source>
        <dbReference type="ARBA" id="ARBA00022525"/>
    </source>
</evidence>
<organism evidence="7 8">
    <name type="scientific">Vibrio pectenicida</name>
    <dbReference type="NCBI Taxonomy" id="62763"/>
    <lineage>
        <taxon>Bacteria</taxon>
        <taxon>Pseudomonadati</taxon>
        <taxon>Pseudomonadota</taxon>
        <taxon>Gammaproteobacteria</taxon>
        <taxon>Vibrionales</taxon>
        <taxon>Vibrionaceae</taxon>
        <taxon>Vibrio</taxon>
    </lineage>
</organism>
<keyword evidence="3 4" id="KW-0732">Signal</keyword>
<reference evidence="7 8" key="1">
    <citation type="submission" date="2018-12" db="EMBL/GenBank/DDBJ databases">
        <title>Genomic taxonomy of the Vibrionaceae family.</title>
        <authorList>
            <person name="Gomez-Gil B."/>
            <person name="Enciso-Ibarra K."/>
        </authorList>
    </citation>
    <scope>NUCLEOTIDE SEQUENCE [LARGE SCALE GENOMIC DNA]</scope>
    <source>
        <strain evidence="7 8">CAIM 594</strain>
    </source>
</reference>
<dbReference type="Pfam" id="PF03067">
    <property type="entry name" value="LPMO_10"/>
    <property type="match status" value="1"/>
</dbReference>
<dbReference type="GO" id="GO:0008061">
    <property type="term" value="F:chitin binding"/>
    <property type="evidence" value="ECO:0007669"/>
    <property type="project" value="UniProtKB-KW"/>
</dbReference>
<evidence type="ECO:0000256" key="3">
    <source>
        <dbReference type="ARBA" id="ARBA00022729"/>
    </source>
</evidence>
<evidence type="ECO:0000256" key="2">
    <source>
        <dbReference type="ARBA" id="ARBA00022669"/>
    </source>
</evidence>
<keyword evidence="8" id="KW-1185">Reference proteome</keyword>
<dbReference type="CDD" id="cd21177">
    <property type="entry name" value="LPMO_AA10"/>
    <property type="match status" value="1"/>
</dbReference>
<feature type="domain" description="N-acetylglucosamine binding protein A" evidence="6">
    <location>
        <begin position="249"/>
        <end position="336"/>
    </location>
</feature>
<name>A0A3R9EAM3_9VIBR</name>
<feature type="chain" id="PRO_5018678814" evidence="4">
    <location>
        <begin position="25"/>
        <end position="346"/>
    </location>
</feature>
<evidence type="ECO:0000256" key="4">
    <source>
        <dbReference type="SAM" id="SignalP"/>
    </source>
</evidence>
<dbReference type="InterPro" id="IPR051024">
    <property type="entry name" value="GlcNAc_Chitin_IntDeg"/>
</dbReference>
<keyword evidence="2" id="KW-0147">Chitin-binding</keyword>
<accession>A0A3R9EAM3</accession>
<dbReference type="PANTHER" id="PTHR34823">
    <property type="entry name" value="GLCNAC-BINDING PROTEIN A"/>
    <property type="match status" value="1"/>
</dbReference>
<dbReference type="InterPro" id="IPR041029">
    <property type="entry name" value="GbpA_2"/>
</dbReference>
<dbReference type="SUPFAM" id="SSF81296">
    <property type="entry name" value="E set domains"/>
    <property type="match status" value="1"/>
</dbReference>
<dbReference type="RefSeq" id="WP_125323054.1">
    <property type="nucleotide sequence ID" value="NZ_AP024889.1"/>
</dbReference>
<protein>
    <submittedName>
        <fullName evidence="7">Spindolin</fullName>
    </submittedName>
</protein>
<dbReference type="AlphaFoldDB" id="A0A3R9EAM3"/>
<dbReference type="OrthoDB" id="3675244at2"/>
<evidence type="ECO:0000313" key="8">
    <source>
        <dbReference type="Proteomes" id="UP000269041"/>
    </source>
</evidence>
<dbReference type="EMBL" id="RSFA01000115">
    <property type="protein sequence ID" value="RSD29714.1"/>
    <property type="molecule type" value="Genomic_DNA"/>
</dbReference>
<proteinExistence type="predicted"/>
<dbReference type="InterPro" id="IPR014756">
    <property type="entry name" value="Ig_E-set"/>
</dbReference>
<comment type="caution">
    <text evidence="7">The sequence shown here is derived from an EMBL/GenBank/DDBJ whole genome shotgun (WGS) entry which is preliminary data.</text>
</comment>
<gene>
    <name evidence="7" type="ORF">EJA03_17645</name>
</gene>
<dbReference type="Gene3D" id="3.30.70.2150">
    <property type="match status" value="1"/>
</dbReference>
<dbReference type="PANTHER" id="PTHR34823:SF1">
    <property type="entry name" value="CHITIN-BINDING TYPE-4 DOMAIN-CONTAINING PROTEIN"/>
    <property type="match status" value="1"/>
</dbReference>